<evidence type="ECO:0000313" key="2">
    <source>
        <dbReference type="EMBL" id="ORD97075.1"/>
    </source>
</evidence>
<keyword evidence="1" id="KW-0812">Transmembrane</keyword>
<keyword evidence="1" id="KW-0472">Membrane</keyword>
<keyword evidence="1" id="KW-1133">Transmembrane helix</keyword>
<dbReference type="AlphaFoldDB" id="A0A1X0QBK2"/>
<reference evidence="2 3" key="1">
    <citation type="journal article" date="2017" name="Environ. Microbiol.">
        <title>Decay of the glycolytic pathway and adaptation to intranuclear parasitism within Enterocytozoonidae microsporidia.</title>
        <authorList>
            <person name="Wiredu Boakye D."/>
            <person name="Jaroenlak P."/>
            <person name="Prachumwat A."/>
            <person name="Williams T.A."/>
            <person name="Bateman K.S."/>
            <person name="Itsathitphaisarn O."/>
            <person name="Sritunyalucksana K."/>
            <person name="Paszkiewicz K.H."/>
            <person name="Moore K.A."/>
            <person name="Stentiford G.D."/>
            <person name="Williams B.A."/>
        </authorList>
    </citation>
    <scope>NUCLEOTIDE SEQUENCE [LARGE SCALE GENOMIC DNA]</scope>
    <source>
        <strain evidence="2 3">GB1</strain>
    </source>
</reference>
<proteinExistence type="predicted"/>
<name>A0A1X0QBK2_9MICR</name>
<gene>
    <name evidence="2" type="ORF">HERIO_1033</name>
</gene>
<dbReference type="VEuPathDB" id="MicrosporidiaDB:HERIO_1033"/>
<protein>
    <submittedName>
        <fullName evidence="2">Uncharacterized protein</fullName>
    </submittedName>
</protein>
<comment type="caution">
    <text evidence="2">The sequence shown here is derived from an EMBL/GenBank/DDBJ whole genome shotgun (WGS) entry which is preliminary data.</text>
</comment>
<organism evidence="2 3">
    <name type="scientific">Hepatospora eriocheir</name>
    <dbReference type="NCBI Taxonomy" id="1081669"/>
    <lineage>
        <taxon>Eukaryota</taxon>
        <taxon>Fungi</taxon>
        <taxon>Fungi incertae sedis</taxon>
        <taxon>Microsporidia</taxon>
        <taxon>Hepatosporidae</taxon>
        <taxon>Hepatospora</taxon>
    </lineage>
</organism>
<evidence type="ECO:0000256" key="1">
    <source>
        <dbReference type="SAM" id="Phobius"/>
    </source>
</evidence>
<accession>A0A1X0QBK2</accession>
<dbReference type="Proteomes" id="UP000192356">
    <property type="component" value="Unassembled WGS sequence"/>
</dbReference>
<feature type="transmembrane region" description="Helical" evidence="1">
    <location>
        <begin position="12"/>
        <end position="32"/>
    </location>
</feature>
<evidence type="ECO:0000313" key="3">
    <source>
        <dbReference type="Proteomes" id="UP000192356"/>
    </source>
</evidence>
<sequence length="59" mass="6663">MITSSIDVLVNPLILLISILSAIIIILLNDFLKKILYIMTGNKQELIMNIHINNINTQT</sequence>
<dbReference type="EMBL" id="LVKB01000043">
    <property type="protein sequence ID" value="ORD97075.1"/>
    <property type="molecule type" value="Genomic_DNA"/>
</dbReference>
<keyword evidence="3" id="KW-1185">Reference proteome</keyword>